<protein>
    <submittedName>
        <fullName evidence="1">Uncharacterized protein</fullName>
    </submittedName>
</protein>
<comment type="caution">
    <text evidence="1">The sequence shown here is derived from an EMBL/GenBank/DDBJ whole genome shotgun (WGS) entry which is preliminary data.</text>
</comment>
<name>A0A645B0A6_9ZZZZ</name>
<sequence length="156" mass="17822">MDEQSKRVLKQYTLDAVSILERSLDLCKNGHPSFYRVAAVQMRILLCDTTYRHDRQEDIAIVPILFPKLKLHRLDANYRPRLDEPAVDLGSWLDSVANPTDNMTLRQLIRRVCDVDGGAHVDVKPQAGISDQETARLWIISIGEYLVPLLDQVLQD</sequence>
<accession>A0A645B0A6</accession>
<gene>
    <name evidence="1" type="ORF">SDC9_104820</name>
</gene>
<evidence type="ECO:0000313" key="1">
    <source>
        <dbReference type="EMBL" id="MPM57991.1"/>
    </source>
</evidence>
<dbReference type="AlphaFoldDB" id="A0A645B0A6"/>
<reference evidence="1" key="1">
    <citation type="submission" date="2019-08" db="EMBL/GenBank/DDBJ databases">
        <authorList>
            <person name="Kucharzyk K."/>
            <person name="Murdoch R.W."/>
            <person name="Higgins S."/>
            <person name="Loffler F."/>
        </authorList>
    </citation>
    <scope>NUCLEOTIDE SEQUENCE</scope>
</reference>
<organism evidence="1">
    <name type="scientific">bioreactor metagenome</name>
    <dbReference type="NCBI Taxonomy" id="1076179"/>
    <lineage>
        <taxon>unclassified sequences</taxon>
        <taxon>metagenomes</taxon>
        <taxon>ecological metagenomes</taxon>
    </lineage>
</organism>
<dbReference type="EMBL" id="VSSQ01016545">
    <property type="protein sequence ID" value="MPM57991.1"/>
    <property type="molecule type" value="Genomic_DNA"/>
</dbReference>
<proteinExistence type="predicted"/>